<sequence length="147" mass="16873">MARNSDLAQTDWNKAFLSQAAPSWFRTRTNPTMLGSVSQHMDFDGVQTPNSKAFCWEMLTHQNPNCLWLRAGFQDSPDRLWKLAILRFSSEIVSGLGLTPLFILKFELTERKGKERKGTFLKKKKKKGLKSQMKCFEINQTVSADQI</sequence>
<proteinExistence type="predicted"/>
<accession>A0A4D9DUD5</accession>
<reference evidence="1 2" key="1">
    <citation type="submission" date="2019-04" db="EMBL/GenBank/DDBJ databases">
        <title>Draft genome of the big-headed turtle Platysternon megacephalum.</title>
        <authorList>
            <person name="Gong S."/>
        </authorList>
    </citation>
    <scope>NUCLEOTIDE SEQUENCE [LARGE SCALE GENOMIC DNA]</scope>
    <source>
        <strain evidence="1">DO16091913</strain>
        <tissue evidence="1">Muscle</tissue>
    </source>
</reference>
<comment type="caution">
    <text evidence="1">The sequence shown here is derived from an EMBL/GenBank/DDBJ whole genome shotgun (WGS) entry which is preliminary data.</text>
</comment>
<dbReference type="Proteomes" id="UP000297703">
    <property type="component" value="Unassembled WGS sequence"/>
</dbReference>
<reference evidence="1 2" key="2">
    <citation type="submission" date="2019-04" db="EMBL/GenBank/DDBJ databases">
        <title>The genome sequence of big-headed turtle.</title>
        <authorList>
            <person name="Gong S."/>
        </authorList>
    </citation>
    <scope>NUCLEOTIDE SEQUENCE [LARGE SCALE GENOMIC DNA]</scope>
    <source>
        <strain evidence="1">DO16091913</strain>
        <tissue evidence="1">Muscle</tissue>
    </source>
</reference>
<evidence type="ECO:0000313" key="2">
    <source>
        <dbReference type="Proteomes" id="UP000297703"/>
    </source>
</evidence>
<dbReference type="AlphaFoldDB" id="A0A4D9DUD5"/>
<evidence type="ECO:0000313" key="1">
    <source>
        <dbReference type="EMBL" id="TFK00158.1"/>
    </source>
</evidence>
<protein>
    <submittedName>
        <fullName evidence="1">BTB/POZ domain-containing protein 18</fullName>
    </submittedName>
</protein>
<organism evidence="1 2">
    <name type="scientific">Platysternon megacephalum</name>
    <name type="common">big-headed turtle</name>
    <dbReference type="NCBI Taxonomy" id="55544"/>
    <lineage>
        <taxon>Eukaryota</taxon>
        <taxon>Metazoa</taxon>
        <taxon>Chordata</taxon>
        <taxon>Craniata</taxon>
        <taxon>Vertebrata</taxon>
        <taxon>Euteleostomi</taxon>
        <taxon>Archelosauria</taxon>
        <taxon>Testudinata</taxon>
        <taxon>Testudines</taxon>
        <taxon>Cryptodira</taxon>
        <taxon>Durocryptodira</taxon>
        <taxon>Testudinoidea</taxon>
        <taxon>Platysternidae</taxon>
        <taxon>Platysternon</taxon>
    </lineage>
</organism>
<name>A0A4D9DUD5_9SAUR</name>
<gene>
    <name evidence="1" type="ORF">DR999_PMT17767</name>
</gene>
<dbReference type="EMBL" id="QXTE01000284">
    <property type="protein sequence ID" value="TFK00158.1"/>
    <property type="molecule type" value="Genomic_DNA"/>
</dbReference>
<keyword evidence="2" id="KW-1185">Reference proteome</keyword>